<accession>A0A6V8SMQ9</accession>
<name>A0A6V8SMQ9_9CLOT</name>
<dbReference type="RefSeq" id="WP_183279373.1">
    <property type="nucleotide sequence ID" value="NZ_BLZR01000001.1"/>
</dbReference>
<sequence length="126" mass="14210">MDLKDIISDIMDNITDSEDFRGIGSSFKKYKQMVTTGMSGDYRADSRYSQDIDYGINVESNIISKDSYGEPLGSNKVDMQPMEEEKGLITGISEEITPSKLKEAIILSEIISKPVCKRSRRGFRRV</sequence>
<reference evidence="1 2" key="1">
    <citation type="submission" date="2020-07" db="EMBL/GenBank/DDBJ databases">
        <title>A new beta-1,3-glucan-decomposing anaerobic bacterium isolated from anoxic soil subjected to biological soil disinfestation.</title>
        <authorList>
            <person name="Ueki A."/>
            <person name="Tonouchi A."/>
        </authorList>
    </citation>
    <scope>NUCLEOTIDE SEQUENCE [LARGE SCALE GENOMIC DNA]</scope>
    <source>
        <strain evidence="1 2">TW1</strain>
    </source>
</reference>
<dbReference type="Proteomes" id="UP000580568">
    <property type="component" value="Unassembled WGS sequence"/>
</dbReference>
<comment type="caution">
    <text evidence="1">The sequence shown here is derived from an EMBL/GenBank/DDBJ whole genome shotgun (WGS) entry which is preliminary data.</text>
</comment>
<keyword evidence="2" id="KW-1185">Reference proteome</keyword>
<protein>
    <submittedName>
        <fullName evidence="1">Uncharacterized protein</fullName>
    </submittedName>
</protein>
<dbReference type="AlphaFoldDB" id="A0A6V8SMQ9"/>
<organism evidence="1 2">
    <name type="scientific">Clostridium fungisolvens</name>
    <dbReference type="NCBI Taxonomy" id="1604897"/>
    <lineage>
        <taxon>Bacteria</taxon>
        <taxon>Bacillati</taxon>
        <taxon>Bacillota</taxon>
        <taxon>Clostridia</taxon>
        <taxon>Eubacteriales</taxon>
        <taxon>Clostridiaceae</taxon>
        <taxon>Clostridium</taxon>
    </lineage>
</organism>
<gene>
    <name evidence="1" type="ORF">bsdtw1_04244</name>
</gene>
<dbReference type="EMBL" id="BLZR01000001">
    <property type="protein sequence ID" value="GFP78051.1"/>
    <property type="molecule type" value="Genomic_DNA"/>
</dbReference>
<evidence type="ECO:0000313" key="2">
    <source>
        <dbReference type="Proteomes" id="UP000580568"/>
    </source>
</evidence>
<proteinExistence type="predicted"/>
<evidence type="ECO:0000313" key="1">
    <source>
        <dbReference type="EMBL" id="GFP78051.1"/>
    </source>
</evidence>